<name>A0A2P5P8F0_9CHLR</name>
<evidence type="ECO:0000313" key="1">
    <source>
        <dbReference type="EMBL" id="PPD58555.1"/>
    </source>
</evidence>
<dbReference type="EMBL" id="JQAN02000006">
    <property type="protein sequence ID" value="PPD58555.1"/>
    <property type="molecule type" value="Genomic_DNA"/>
</dbReference>
<organism evidence="1 2">
    <name type="scientific">Dehalogenimonas etheniformans</name>
    <dbReference type="NCBI Taxonomy" id="1536648"/>
    <lineage>
        <taxon>Bacteria</taxon>
        <taxon>Bacillati</taxon>
        <taxon>Chloroflexota</taxon>
        <taxon>Dehalococcoidia</taxon>
        <taxon>Dehalococcoidales</taxon>
        <taxon>Dehalococcoidaceae</taxon>
        <taxon>Dehalogenimonas</taxon>
    </lineage>
</organism>
<reference evidence="1 2" key="1">
    <citation type="journal article" date="2017" name="ISME J.">
        <title>Grape pomace compost harbors organohalide-respiring Dehalogenimonas species with novel reductive dehalogenase genes.</title>
        <authorList>
            <person name="Yang Y."/>
            <person name="Higgins S.A."/>
            <person name="Yan J."/>
            <person name="Simsir B."/>
            <person name="Chourey K."/>
            <person name="Iyer R."/>
            <person name="Hettich R.L."/>
            <person name="Baldwin B."/>
            <person name="Ogles D.M."/>
            <person name="Loffler F.E."/>
        </authorList>
    </citation>
    <scope>NUCLEOTIDE SEQUENCE [LARGE SCALE GENOMIC DNA]</scope>
    <source>
        <strain evidence="1 2">GP</strain>
    </source>
</reference>
<dbReference type="Proteomes" id="UP000235653">
    <property type="component" value="Unassembled WGS sequence"/>
</dbReference>
<dbReference type="Pfam" id="PF10967">
    <property type="entry name" value="DUF2769"/>
    <property type="match status" value="1"/>
</dbReference>
<dbReference type="InterPro" id="IPR020075">
    <property type="entry name" value="Uncharacterised_AF2234"/>
</dbReference>
<proteinExistence type="predicted"/>
<accession>A0A2P5P8F0</accession>
<dbReference type="RefSeq" id="WP_102330038.1">
    <property type="nucleotide sequence ID" value="NZ_CP058566.2"/>
</dbReference>
<sequence>MKAEDSVSSAQLNQNEAIKDCLCRMCPSYIECEEPVGFCVSPKPSKCIDAEAGCLCLGCPWWVRNSLRHVYFCTRGAEATQ</sequence>
<dbReference type="AlphaFoldDB" id="A0A2P5P8F0"/>
<gene>
    <name evidence="1" type="ORF">JP09_001320</name>
</gene>
<keyword evidence="2" id="KW-1185">Reference proteome</keyword>
<protein>
    <submittedName>
        <fullName evidence="1">DUF2769 domain-containing protein</fullName>
    </submittedName>
</protein>
<dbReference type="OrthoDB" id="162541at2"/>
<evidence type="ECO:0000313" key="2">
    <source>
        <dbReference type="Proteomes" id="UP000235653"/>
    </source>
</evidence>
<comment type="caution">
    <text evidence="1">The sequence shown here is derived from an EMBL/GenBank/DDBJ whole genome shotgun (WGS) entry which is preliminary data.</text>
</comment>